<protein>
    <submittedName>
        <fullName evidence="1">Uncharacterized protein</fullName>
    </submittedName>
</protein>
<evidence type="ECO:0000313" key="1">
    <source>
        <dbReference type="EMBL" id="KAF7438535.1"/>
    </source>
</evidence>
<proteinExistence type="predicted"/>
<dbReference type="Proteomes" id="UP000600918">
    <property type="component" value="Unassembled WGS sequence"/>
</dbReference>
<organism evidence="1 2">
    <name type="scientific">Vespula pensylvanica</name>
    <name type="common">Western yellow jacket</name>
    <name type="synonym">Wasp</name>
    <dbReference type="NCBI Taxonomy" id="30213"/>
    <lineage>
        <taxon>Eukaryota</taxon>
        <taxon>Metazoa</taxon>
        <taxon>Ecdysozoa</taxon>
        <taxon>Arthropoda</taxon>
        <taxon>Hexapoda</taxon>
        <taxon>Insecta</taxon>
        <taxon>Pterygota</taxon>
        <taxon>Neoptera</taxon>
        <taxon>Endopterygota</taxon>
        <taxon>Hymenoptera</taxon>
        <taxon>Apocrita</taxon>
        <taxon>Aculeata</taxon>
        <taxon>Vespoidea</taxon>
        <taxon>Vespidae</taxon>
        <taxon>Vespinae</taxon>
        <taxon>Vespula</taxon>
    </lineage>
</organism>
<reference evidence="1" key="1">
    <citation type="journal article" date="2020" name="G3 (Bethesda)">
        <title>High-Quality Assemblies for Three Invasive Social Wasps from the &lt;i&gt;Vespula&lt;/i&gt; Genus.</title>
        <authorList>
            <person name="Harrop T.W.R."/>
            <person name="Guhlin J."/>
            <person name="McLaughlin G.M."/>
            <person name="Permina E."/>
            <person name="Stockwell P."/>
            <person name="Gilligan J."/>
            <person name="Le Lec M.F."/>
            <person name="Gruber M.A.M."/>
            <person name="Quinn O."/>
            <person name="Lovegrove M."/>
            <person name="Duncan E.J."/>
            <person name="Remnant E.J."/>
            <person name="Van Eeckhoven J."/>
            <person name="Graham B."/>
            <person name="Knapp R.A."/>
            <person name="Langford K.W."/>
            <person name="Kronenberg Z."/>
            <person name="Press M.O."/>
            <person name="Eacker S.M."/>
            <person name="Wilson-Rankin E.E."/>
            <person name="Purcell J."/>
            <person name="Lester P.J."/>
            <person name="Dearden P.K."/>
        </authorList>
    </citation>
    <scope>NUCLEOTIDE SEQUENCE</scope>
    <source>
        <strain evidence="1">Volc-1</strain>
    </source>
</reference>
<dbReference type="AlphaFoldDB" id="A0A834PF74"/>
<accession>A0A834PF74</accession>
<evidence type="ECO:0000313" key="2">
    <source>
        <dbReference type="Proteomes" id="UP000600918"/>
    </source>
</evidence>
<sequence length="116" mass="13187">MIGLLRAYRDSGSLSHVSPEVAVICDVFQWVKKVHGKDSSTNHGPSAFDCPPALLVLTNATAVTTIRQEPCYEYHEEEGYFRKKIFFDLKKSIFSFSESCFVNGNFRILVSERETF</sequence>
<name>A0A834PF74_VESPE</name>
<dbReference type="EMBL" id="JACSDY010000001">
    <property type="protein sequence ID" value="KAF7438535.1"/>
    <property type="molecule type" value="Genomic_DNA"/>
</dbReference>
<comment type="caution">
    <text evidence="1">The sequence shown here is derived from an EMBL/GenBank/DDBJ whole genome shotgun (WGS) entry which is preliminary data.</text>
</comment>
<keyword evidence="2" id="KW-1185">Reference proteome</keyword>
<gene>
    <name evidence="1" type="ORF">H0235_000926</name>
</gene>